<evidence type="ECO:0000313" key="1">
    <source>
        <dbReference type="EMBL" id="MET1254905.1"/>
    </source>
</evidence>
<dbReference type="InterPro" id="IPR009056">
    <property type="entry name" value="Cyt_c-like_dom"/>
</dbReference>
<name>A0ABV2BSJ7_9GAMM</name>
<dbReference type="PROSITE" id="PS51007">
    <property type="entry name" value="CYTC"/>
    <property type="match status" value="2"/>
</dbReference>
<organism evidence="1 2">
    <name type="scientific">Aliikangiella maris</name>
    <dbReference type="NCBI Taxonomy" id="3162458"/>
    <lineage>
        <taxon>Bacteria</taxon>
        <taxon>Pseudomonadati</taxon>
        <taxon>Pseudomonadota</taxon>
        <taxon>Gammaproteobacteria</taxon>
        <taxon>Oceanospirillales</taxon>
        <taxon>Pleioneaceae</taxon>
        <taxon>Aliikangiella</taxon>
    </lineage>
</organism>
<dbReference type="EMBL" id="JBEVCJ010000006">
    <property type="protein sequence ID" value="MET1254905.1"/>
    <property type="molecule type" value="Genomic_DNA"/>
</dbReference>
<dbReference type="InterPro" id="IPR036909">
    <property type="entry name" value="Cyt_c-like_dom_sf"/>
</dbReference>
<reference evidence="1 2" key="1">
    <citation type="submission" date="2024-06" db="EMBL/GenBank/DDBJ databases">
        <authorList>
            <person name="Li F."/>
        </authorList>
    </citation>
    <scope>NUCLEOTIDE SEQUENCE [LARGE SCALE GENOMIC DNA]</scope>
    <source>
        <strain evidence="1 2">GXAS 311</strain>
    </source>
</reference>
<comment type="caution">
    <text evidence="1">The sequence shown here is derived from an EMBL/GenBank/DDBJ whole genome shotgun (WGS) entry which is preliminary data.</text>
</comment>
<dbReference type="SUPFAM" id="SSF46626">
    <property type="entry name" value="Cytochrome c"/>
    <property type="match status" value="2"/>
</dbReference>
<sequence>MIKTIGCLLAILFAGSISAGDAAKGQAKTAMCAGCHAADGNSPLPANPKLAGQNEKYLIKQLHDFKSGERPSATMQPMAQTLSDEDIQDVAAFYASQKIQHAAVPEEYIELGEQLYRGGDSNRDIPACMACHGANGNGMSAAGFPSVGGQHPEYVKAQLIAFRSGARANDKNAVMRDVVAKMSDKQIEALAYYMVGLH</sequence>
<gene>
    <name evidence="1" type="ORF">ABVT43_07200</name>
</gene>
<dbReference type="Pfam" id="PF00034">
    <property type="entry name" value="Cytochrom_C"/>
    <property type="match status" value="2"/>
</dbReference>
<proteinExistence type="predicted"/>
<dbReference type="Proteomes" id="UP001548189">
    <property type="component" value="Unassembled WGS sequence"/>
</dbReference>
<dbReference type="PIRSF" id="PIRSF000005">
    <property type="entry name" value="Cytochrome_c4"/>
    <property type="match status" value="1"/>
</dbReference>
<dbReference type="InterPro" id="IPR008168">
    <property type="entry name" value="Cyt_C_IC"/>
</dbReference>
<dbReference type="PANTHER" id="PTHR33751">
    <property type="entry name" value="CBB3-TYPE CYTOCHROME C OXIDASE SUBUNIT FIXP"/>
    <property type="match status" value="1"/>
</dbReference>
<keyword evidence="2" id="KW-1185">Reference proteome</keyword>
<accession>A0ABV2BSJ7</accession>
<evidence type="ECO:0000313" key="2">
    <source>
        <dbReference type="Proteomes" id="UP001548189"/>
    </source>
</evidence>
<dbReference type="InterPro" id="IPR024167">
    <property type="entry name" value="Cytochrome_c4-like"/>
</dbReference>
<dbReference type="PRINTS" id="PR00605">
    <property type="entry name" value="CYTCHROMECIC"/>
</dbReference>
<protein>
    <submittedName>
        <fullName evidence="1">C-type cytochrome</fullName>
    </submittedName>
</protein>
<dbReference type="InterPro" id="IPR050597">
    <property type="entry name" value="Cytochrome_c_Oxidase_Subunit"/>
</dbReference>
<dbReference type="PANTHER" id="PTHR33751:SF9">
    <property type="entry name" value="CYTOCHROME C4"/>
    <property type="match status" value="1"/>
</dbReference>
<dbReference type="Gene3D" id="1.10.760.10">
    <property type="entry name" value="Cytochrome c-like domain"/>
    <property type="match status" value="2"/>
</dbReference>